<dbReference type="Pfam" id="PF25340">
    <property type="entry name" value="BCD_RFX"/>
    <property type="match status" value="1"/>
</dbReference>
<feature type="region of interest" description="Disordered" evidence="2">
    <location>
        <begin position="302"/>
        <end position="331"/>
    </location>
</feature>
<dbReference type="OrthoDB" id="10056949at2759"/>
<dbReference type="Gene3D" id="1.10.10.10">
    <property type="entry name" value="Winged helix-like DNA-binding domain superfamily/Winged helix DNA-binding domain"/>
    <property type="match status" value="1"/>
</dbReference>
<gene>
    <name evidence="4" type="ORF">HETSPECPRED_000405</name>
</gene>
<dbReference type="EMBL" id="CAJPDS010000010">
    <property type="protein sequence ID" value="CAF9911649.1"/>
    <property type="molecule type" value="Genomic_DNA"/>
</dbReference>
<dbReference type="PANTHER" id="PTHR12619">
    <property type="entry name" value="RFX TRANSCRIPTION FACTOR FAMILY"/>
    <property type="match status" value="1"/>
</dbReference>
<accession>A0A8H3IFD6</accession>
<dbReference type="Pfam" id="PF02257">
    <property type="entry name" value="RFX_DNA_binding"/>
    <property type="match status" value="1"/>
</dbReference>
<feature type="domain" description="RFX-type winged-helix" evidence="3">
    <location>
        <begin position="202"/>
        <end position="276"/>
    </location>
</feature>
<proteinExistence type="predicted"/>
<name>A0A8H3IFD6_9LECA</name>
<feature type="compositionally biased region" description="Polar residues" evidence="2">
    <location>
        <begin position="9"/>
        <end position="44"/>
    </location>
</feature>
<dbReference type="InterPro" id="IPR039779">
    <property type="entry name" value="RFX-like"/>
</dbReference>
<dbReference type="InterPro" id="IPR036388">
    <property type="entry name" value="WH-like_DNA-bd_sf"/>
</dbReference>
<organism evidence="4 5">
    <name type="scientific">Heterodermia speciosa</name>
    <dbReference type="NCBI Taxonomy" id="116794"/>
    <lineage>
        <taxon>Eukaryota</taxon>
        <taxon>Fungi</taxon>
        <taxon>Dikarya</taxon>
        <taxon>Ascomycota</taxon>
        <taxon>Pezizomycotina</taxon>
        <taxon>Lecanoromycetes</taxon>
        <taxon>OSLEUM clade</taxon>
        <taxon>Lecanoromycetidae</taxon>
        <taxon>Caliciales</taxon>
        <taxon>Physciaceae</taxon>
        <taxon>Heterodermia</taxon>
    </lineage>
</organism>
<reference evidence="4" key="1">
    <citation type="submission" date="2021-03" db="EMBL/GenBank/DDBJ databases">
        <authorList>
            <person name="Tagirdzhanova G."/>
        </authorList>
    </citation>
    <scope>NUCLEOTIDE SEQUENCE</scope>
</reference>
<dbReference type="Proteomes" id="UP000664521">
    <property type="component" value="Unassembled WGS sequence"/>
</dbReference>
<dbReference type="InterPro" id="IPR003150">
    <property type="entry name" value="DNA-bd_RFX"/>
</dbReference>
<dbReference type="AlphaFoldDB" id="A0A8H3IFD6"/>
<evidence type="ECO:0000259" key="3">
    <source>
        <dbReference type="PROSITE" id="PS51526"/>
    </source>
</evidence>
<comment type="caution">
    <text evidence="4">The sequence shown here is derived from an EMBL/GenBank/DDBJ whole genome shotgun (WGS) entry which is preliminary data.</text>
</comment>
<evidence type="ECO:0000256" key="1">
    <source>
        <dbReference type="ARBA" id="ARBA00023125"/>
    </source>
</evidence>
<protein>
    <recommendedName>
        <fullName evidence="3">RFX-type winged-helix domain-containing protein</fullName>
    </recommendedName>
</protein>
<dbReference type="PROSITE" id="PS51526">
    <property type="entry name" value="RFX_DBD"/>
    <property type="match status" value="1"/>
</dbReference>
<dbReference type="PANTHER" id="PTHR12619:SF5">
    <property type="entry name" value="TRANSCRIPTION FACTOR RFX4"/>
    <property type="match status" value="1"/>
</dbReference>
<dbReference type="GO" id="GO:0000978">
    <property type="term" value="F:RNA polymerase II cis-regulatory region sequence-specific DNA binding"/>
    <property type="evidence" value="ECO:0007669"/>
    <property type="project" value="TreeGrafter"/>
</dbReference>
<dbReference type="SUPFAM" id="SSF46785">
    <property type="entry name" value="Winged helix' DNA-binding domain"/>
    <property type="match status" value="1"/>
</dbReference>
<feature type="region of interest" description="Disordered" evidence="2">
    <location>
        <begin position="118"/>
        <end position="164"/>
    </location>
</feature>
<dbReference type="InterPro" id="IPR036390">
    <property type="entry name" value="WH_DNA-bd_sf"/>
</dbReference>
<evidence type="ECO:0000313" key="4">
    <source>
        <dbReference type="EMBL" id="CAF9911649.1"/>
    </source>
</evidence>
<feature type="region of interest" description="Disordered" evidence="2">
    <location>
        <begin position="1"/>
        <end position="62"/>
    </location>
</feature>
<evidence type="ECO:0000256" key="2">
    <source>
        <dbReference type="SAM" id="MobiDB-lite"/>
    </source>
</evidence>
<dbReference type="InterPro" id="IPR057321">
    <property type="entry name" value="RFX1-4/6/8-like_BCD"/>
</dbReference>
<keyword evidence="5" id="KW-1185">Reference proteome</keyword>
<sequence length="900" mass="100604">MATALAPRQRSNTSTSATSSHETKSRSSTTSIQPAGTQPIQHYQQRFEVPNQIPSQHQPYAPHAQYTPEEVITQNHQQFSNPQNGYDIDPSLQNNLDHRRSMSIDTSHGASIAAARPPMVHQQSFDATGQPPFQHINDDQAQDDTGTEQGKKKRGSASSAANDAELRRLFSEHRGRPLKEVAGDVLVHERGPKSEKTKQIFAMLWLDAVCKKSAESVPRNRVFASYAQRCGTERVPPLNPASFGKLVRIIFPGIQTRRLGMRGESKYHYVDLSLLDEQQNDILEPAPAPITRDVSVSLERPNLKRHRSQPPADSTAFPVPNEPFSAEPWVQNKRQKTADGALFTEPPKNNMDQRHTNSHLLSRELKWPANDDEPYHENEPLNLPSISTYLPIGTDPDAANALTALYRSHCISIIDCFRFCKEKMLWHHFTAFHGTLTVPVQKLLAHPDVAAWIRECDWYMYQKMIRFVAPLAMQVVPHRVLDTFKNISNKLARHISATFQNLPEHVQGAKLGPAVLFAGLLDRLLRVNATAHAAANMLTNDANREQMWQDWCLFVKPGRVAESALRGVGFFRSLWIITRDVRNLLGPLDCISYDGMDECFEKANTEAPPNWANHAHPEHDDSTEGVLDRWTEFLRYLPAQFPNTSPREFIDRASGVCSAALRDITMAGALSFGSWWITKCWIDEMLMWTAEKGGFMDHKATGISKYAETEQLSATLGDIHDGLEGSRPMTAASTNVEPTTDYMSFNAHQGSQPQHGGHTHALPIVLDHQNHQVPNGQRFDAQHQFPQGIGNQQSNAFDTTAPRHHQPPILLRAHSYHPDINYATDPESQKTQMPVLHRATSANSVPQANRAVSHQHLDLDNHDDSGIGMGLEDDDLGNLAKYGGFVADTLGSDPADIRVC</sequence>
<dbReference type="FunFam" id="1.10.10.10:FF:000119">
    <property type="entry name" value="DNA damage and replication checkpoint protein"/>
    <property type="match status" value="1"/>
</dbReference>
<keyword evidence="1" id="KW-0238">DNA-binding</keyword>
<evidence type="ECO:0000313" key="5">
    <source>
        <dbReference type="Proteomes" id="UP000664521"/>
    </source>
</evidence>
<dbReference type="GO" id="GO:0000981">
    <property type="term" value="F:DNA-binding transcription factor activity, RNA polymerase II-specific"/>
    <property type="evidence" value="ECO:0007669"/>
    <property type="project" value="TreeGrafter"/>
</dbReference>